<feature type="signal peptide" evidence="7">
    <location>
        <begin position="1"/>
        <end position="19"/>
    </location>
</feature>
<reference evidence="8 9" key="1">
    <citation type="submission" date="2019-03" db="EMBL/GenBank/DDBJ databases">
        <title>Genomic Encyclopedia of Type Strains, Phase IV (KMG-IV): sequencing the most valuable type-strain genomes for metagenomic binning, comparative biology and taxonomic classification.</title>
        <authorList>
            <person name="Goeker M."/>
        </authorList>
    </citation>
    <scope>NUCLEOTIDE SEQUENCE [LARGE SCALE GENOMIC DNA]</scope>
    <source>
        <strain evidence="8 9">DSM 28697</strain>
    </source>
</reference>
<keyword evidence="9" id="KW-1185">Reference proteome</keyword>
<proteinExistence type="predicted"/>
<evidence type="ECO:0000256" key="1">
    <source>
        <dbReference type="ARBA" id="ARBA00022475"/>
    </source>
</evidence>
<evidence type="ECO:0000256" key="3">
    <source>
        <dbReference type="ARBA" id="ARBA00023136"/>
    </source>
</evidence>
<feature type="chain" id="PRO_5038809128" evidence="7">
    <location>
        <begin position="20"/>
        <end position="470"/>
    </location>
</feature>
<evidence type="ECO:0000256" key="4">
    <source>
        <dbReference type="ARBA" id="ARBA00023139"/>
    </source>
</evidence>
<dbReference type="AlphaFoldDB" id="A0A4R6U3Q8"/>
<feature type="compositionally biased region" description="Polar residues" evidence="6">
    <location>
        <begin position="30"/>
        <end position="43"/>
    </location>
</feature>
<dbReference type="Pfam" id="PF13416">
    <property type="entry name" value="SBP_bac_8"/>
    <property type="match status" value="1"/>
</dbReference>
<dbReference type="PANTHER" id="PTHR43649">
    <property type="entry name" value="ARABINOSE-BINDING PROTEIN-RELATED"/>
    <property type="match status" value="1"/>
</dbReference>
<dbReference type="RefSeq" id="WP_133579646.1">
    <property type="nucleotide sequence ID" value="NZ_SNYJ01000004.1"/>
</dbReference>
<evidence type="ECO:0000256" key="2">
    <source>
        <dbReference type="ARBA" id="ARBA00022729"/>
    </source>
</evidence>
<organism evidence="8 9">
    <name type="scientific">Aureibacillus halotolerans</name>
    <dbReference type="NCBI Taxonomy" id="1508390"/>
    <lineage>
        <taxon>Bacteria</taxon>
        <taxon>Bacillati</taxon>
        <taxon>Bacillota</taxon>
        <taxon>Bacilli</taxon>
        <taxon>Bacillales</taxon>
        <taxon>Bacillaceae</taxon>
        <taxon>Aureibacillus</taxon>
    </lineage>
</organism>
<dbReference type="Proteomes" id="UP000295632">
    <property type="component" value="Unassembled WGS sequence"/>
</dbReference>
<keyword evidence="3" id="KW-0472">Membrane</keyword>
<keyword evidence="1" id="KW-1003">Cell membrane</keyword>
<gene>
    <name evidence="8" type="ORF">EV213_10437</name>
</gene>
<name>A0A4R6U3Q8_9BACI</name>
<sequence length="470" mass="52941">MRKLKFCFLFLVLSIFVLSGCTGGGSLTTQNVQDNPPSEPSDTGTEEAPVEGEATKSEGEGTELTSDPSLAGEVTFWSFSDDIYDDIVTEFNKVYPNIKVKVVILEFGELHDKLQTTLAAGQGAPDLVQVETNQFPRYVTGGLLVDFLQEPYNAGRYQDQVSEYTWERWKSLDGKQLLGMPWDVTPGVFYYRADIFEQMGLPSEPEALGEFIQDKENFMMAAQTLAANGKFILEWRDLPVNHYGDQVGYFDSEFNWLRNDERTAELLDYVKRGTQVGWAAQMSGLGSDEGRQLIKQGKLVAVQNGSWAARDLKKQFPEQEGQWRATRMPLGVSVGLGGSTFVMPSQSQNKEAAWAFNEWMTTSEDAWKIFVERSVQPSWKHITSLDWYKSHTNPYLGGQLDFELYDTLDDAIPVRRYTPLDGKGWPIYIEGIHKAIDENVDSKTILQQIEDNVHKQLGADIQELKASIGQ</sequence>
<dbReference type="InterPro" id="IPR006059">
    <property type="entry name" value="SBP"/>
</dbReference>
<comment type="caution">
    <text evidence="8">The sequence shown here is derived from an EMBL/GenBank/DDBJ whole genome shotgun (WGS) entry which is preliminary data.</text>
</comment>
<dbReference type="PANTHER" id="PTHR43649:SF33">
    <property type="entry name" value="POLYGALACTURONAN_RHAMNOGALACTURONAN-BINDING PROTEIN YTCQ"/>
    <property type="match status" value="1"/>
</dbReference>
<evidence type="ECO:0000256" key="5">
    <source>
        <dbReference type="ARBA" id="ARBA00023288"/>
    </source>
</evidence>
<accession>A0A4R6U3Q8</accession>
<evidence type="ECO:0000313" key="9">
    <source>
        <dbReference type="Proteomes" id="UP000295632"/>
    </source>
</evidence>
<evidence type="ECO:0000256" key="6">
    <source>
        <dbReference type="SAM" id="MobiDB-lite"/>
    </source>
</evidence>
<evidence type="ECO:0000256" key="7">
    <source>
        <dbReference type="SAM" id="SignalP"/>
    </source>
</evidence>
<dbReference type="Gene3D" id="3.40.190.10">
    <property type="entry name" value="Periplasmic binding protein-like II"/>
    <property type="match status" value="1"/>
</dbReference>
<keyword evidence="2 7" id="KW-0732">Signal</keyword>
<dbReference type="PROSITE" id="PS51257">
    <property type="entry name" value="PROKAR_LIPOPROTEIN"/>
    <property type="match status" value="1"/>
</dbReference>
<dbReference type="EMBL" id="SNYJ01000004">
    <property type="protein sequence ID" value="TDQ41040.1"/>
    <property type="molecule type" value="Genomic_DNA"/>
</dbReference>
<keyword evidence="4" id="KW-0564">Palmitate</keyword>
<dbReference type="OrthoDB" id="2823382at2"/>
<dbReference type="SUPFAM" id="SSF53850">
    <property type="entry name" value="Periplasmic binding protein-like II"/>
    <property type="match status" value="1"/>
</dbReference>
<evidence type="ECO:0000313" key="8">
    <source>
        <dbReference type="EMBL" id="TDQ41040.1"/>
    </source>
</evidence>
<keyword evidence="5" id="KW-0449">Lipoprotein</keyword>
<feature type="region of interest" description="Disordered" evidence="6">
    <location>
        <begin position="28"/>
        <end position="68"/>
    </location>
</feature>
<protein>
    <submittedName>
        <fullName evidence="8">Carbohydrate ABC transporter substrate-binding protein (CUT1 family)</fullName>
    </submittedName>
</protein>
<dbReference type="InterPro" id="IPR050490">
    <property type="entry name" value="Bact_solute-bd_prot1"/>
</dbReference>